<gene>
    <name evidence="1" type="ORF">S12H4_41238</name>
</gene>
<accession>X1TI96</accession>
<feature type="non-terminal residue" evidence="1">
    <location>
        <position position="70"/>
    </location>
</feature>
<dbReference type="SUPFAM" id="SSF54862">
    <property type="entry name" value="4Fe-4S ferredoxins"/>
    <property type="match status" value="1"/>
</dbReference>
<protein>
    <submittedName>
        <fullName evidence="1">Putative reductive dehalogenase (RdhA)</fullName>
    </submittedName>
</protein>
<reference evidence="1" key="1">
    <citation type="journal article" date="2014" name="Front. Microbiol.">
        <title>High frequency of phylogenetically diverse reductive dehalogenase-homologous genes in deep subseafloor sedimentary metagenomes.</title>
        <authorList>
            <person name="Kawai M."/>
            <person name="Futagami T."/>
            <person name="Toyoda A."/>
            <person name="Takaki Y."/>
            <person name="Nishi S."/>
            <person name="Hori S."/>
            <person name="Arai W."/>
            <person name="Tsubouchi T."/>
            <person name="Morono Y."/>
            <person name="Uchiyama I."/>
            <person name="Ito T."/>
            <person name="Fujiyama A."/>
            <person name="Inagaki F."/>
            <person name="Takami H."/>
        </authorList>
    </citation>
    <scope>NUCLEOTIDE SEQUENCE</scope>
    <source>
        <strain evidence="1">Expedition CK06-06</strain>
    </source>
</reference>
<comment type="caution">
    <text evidence="1">The sequence shown here is derived from an EMBL/GenBank/DDBJ whole genome shotgun (WGS) entry which is preliminary data.</text>
</comment>
<sequence>MYNGYEVWKFDVERCTKYRITNQNGSACGRCIKVCPWNKPEGWTHDAVRWMVKHTPFLDKSLVKMDDIWG</sequence>
<proteinExistence type="predicted"/>
<name>X1TI96_9ZZZZ</name>
<organism evidence="1">
    <name type="scientific">marine sediment metagenome</name>
    <dbReference type="NCBI Taxonomy" id="412755"/>
    <lineage>
        <taxon>unclassified sequences</taxon>
        <taxon>metagenomes</taxon>
        <taxon>ecological metagenomes</taxon>
    </lineage>
</organism>
<evidence type="ECO:0000313" key="1">
    <source>
        <dbReference type="EMBL" id="GAJ04964.1"/>
    </source>
</evidence>
<dbReference type="AlphaFoldDB" id="X1TI96"/>
<dbReference type="EMBL" id="BARW01025109">
    <property type="protein sequence ID" value="GAJ04964.1"/>
    <property type="molecule type" value="Genomic_DNA"/>
</dbReference>